<name>A0A5P8K8H5_9ACTN</name>
<organism evidence="3 4">
    <name type="scientific">Streptomyces phaeolivaceus</name>
    <dbReference type="NCBI Taxonomy" id="2653200"/>
    <lineage>
        <taxon>Bacteria</taxon>
        <taxon>Bacillati</taxon>
        <taxon>Actinomycetota</taxon>
        <taxon>Actinomycetes</taxon>
        <taxon>Kitasatosporales</taxon>
        <taxon>Streptomycetaceae</taxon>
        <taxon>Streptomyces</taxon>
    </lineage>
</organism>
<evidence type="ECO:0000313" key="4">
    <source>
        <dbReference type="Proteomes" id="UP000327294"/>
    </source>
</evidence>
<dbReference type="RefSeq" id="WP_152170743.1">
    <property type="nucleotide sequence ID" value="NZ_CP045096.1"/>
</dbReference>
<keyword evidence="1" id="KW-0175">Coiled coil</keyword>
<keyword evidence="4" id="KW-1185">Reference proteome</keyword>
<dbReference type="AlphaFoldDB" id="A0A5P8K8H5"/>
<evidence type="ECO:0000313" key="3">
    <source>
        <dbReference type="EMBL" id="QFQ99320.1"/>
    </source>
</evidence>
<reference evidence="3 4" key="1">
    <citation type="submission" date="2019-10" db="EMBL/GenBank/DDBJ databases">
        <title>Streptomyces sp. strain GY16 isolated from leaves of Broussonetia papyrifera.</title>
        <authorList>
            <person name="Mo P."/>
        </authorList>
    </citation>
    <scope>NUCLEOTIDE SEQUENCE [LARGE SCALE GENOMIC DNA]</scope>
    <source>
        <strain evidence="3 4">GY16</strain>
    </source>
</reference>
<gene>
    <name evidence="3" type="ORF">F9278_27800</name>
</gene>
<accession>A0A5P8K8H5</accession>
<dbReference type="Proteomes" id="UP000327294">
    <property type="component" value="Chromosome"/>
</dbReference>
<sequence length="528" mass="58448">MKIPFCSTIPALSVHMAQIVRRLPRRTIGASRVSSLEITTMGKRGRRREREAAGGKRVKAPQLVFADLPDSSRPRLRLALKQASSAKVRELCQRYWALNEDGRWAHHIGELGDATRVETAVAKVSHVLLLAHVCSVCGEPTQVTTRREARLLAGPQLDRNPAGFRCPPCRKVQAEELKRQNEALRIEQEEAQQQAEHEQRLLAQQIADFRREEDEREPDPDPQVKDIGAAAVVVLTAMLQHAYANPMGPIPSFEQLSPGTWTGFPEEDLTAVTELYARGLLAVHPSAPAGGARRDRDGGVYYAVWLASWRLVGGTTHAQDFVDKAREYLQLAPGEVAATARRALGALVRRMEVADMVAYFNEQLVAEYRYPEVPPARIHDLATFVERGFEQGFTAGQMVCLAWRAADSASSWKERKGLGPGEASSAAVTILEGKIFDAIERRQPVPEYDNRPWHLPLPALAPGRDLHAIVARVRDRRRIAQCGQCDELGFIDAEEGDGRMVLNRCLHPTGDSPAAESSPDLAAESDFK</sequence>
<evidence type="ECO:0000256" key="2">
    <source>
        <dbReference type="SAM" id="MobiDB-lite"/>
    </source>
</evidence>
<feature type="coiled-coil region" evidence="1">
    <location>
        <begin position="170"/>
        <end position="212"/>
    </location>
</feature>
<protein>
    <submittedName>
        <fullName evidence="3">Uncharacterized protein</fullName>
    </submittedName>
</protein>
<evidence type="ECO:0000256" key="1">
    <source>
        <dbReference type="SAM" id="Coils"/>
    </source>
</evidence>
<feature type="region of interest" description="Disordered" evidence="2">
    <location>
        <begin position="508"/>
        <end position="528"/>
    </location>
</feature>
<dbReference type="KEGG" id="sphv:F9278_27800"/>
<dbReference type="EMBL" id="CP045096">
    <property type="protein sequence ID" value="QFQ99320.1"/>
    <property type="molecule type" value="Genomic_DNA"/>
</dbReference>
<proteinExistence type="predicted"/>